<accession>A0A518BHX0</accession>
<dbReference type="InterPro" id="IPR015797">
    <property type="entry name" value="NUDIX_hydrolase-like_dom_sf"/>
</dbReference>
<dbReference type="SUPFAM" id="SSF55811">
    <property type="entry name" value="Nudix"/>
    <property type="match status" value="1"/>
</dbReference>
<reference evidence="2 3" key="1">
    <citation type="submission" date="2019-02" db="EMBL/GenBank/DDBJ databases">
        <title>Deep-cultivation of Planctomycetes and their phenomic and genomic characterization uncovers novel biology.</title>
        <authorList>
            <person name="Wiegand S."/>
            <person name="Jogler M."/>
            <person name="Boedeker C."/>
            <person name="Pinto D."/>
            <person name="Vollmers J."/>
            <person name="Rivas-Marin E."/>
            <person name="Kohn T."/>
            <person name="Peeters S.H."/>
            <person name="Heuer A."/>
            <person name="Rast P."/>
            <person name="Oberbeckmann S."/>
            <person name="Bunk B."/>
            <person name="Jeske O."/>
            <person name="Meyerdierks A."/>
            <person name="Storesund J.E."/>
            <person name="Kallscheuer N."/>
            <person name="Luecker S."/>
            <person name="Lage O.M."/>
            <person name="Pohl T."/>
            <person name="Merkel B.J."/>
            <person name="Hornburger P."/>
            <person name="Mueller R.-W."/>
            <person name="Bruemmer F."/>
            <person name="Labrenz M."/>
            <person name="Spormann A.M."/>
            <person name="Op den Camp H."/>
            <person name="Overmann J."/>
            <person name="Amann R."/>
            <person name="Jetten M.S.M."/>
            <person name="Mascher T."/>
            <person name="Medema M.H."/>
            <person name="Devos D.P."/>
            <person name="Kaster A.-K."/>
            <person name="Ovreas L."/>
            <person name="Rohde M."/>
            <person name="Galperin M.Y."/>
            <person name="Jogler C."/>
        </authorList>
    </citation>
    <scope>NUCLEOTIDE SEQUENCE [LARGE SCALE GENOMIC DNA]</scope>
    <source>
        <strain evidence="2 3">Pla133</strain>
    </source>
</reference>
<sequence>MNFCSHCGDAVDLAVPVGDDRARRVCSGCGAIHYENPRVVVGCVIEEGGKLLLCRRAIEPMVGRWTVPAGFLELEESLTQGAARETWEEACARVRVAAPLASFDLLHIGQVYTLFRASLAEPGFAAGPESLEVRLFEPEAIPWDELAFPVIDFALRLYLQDRASGRPNLHLGHLRWNGEGSRFRAANYELGDHRRVGLDPDGT</sequence>
<proteinExistence type="predicted"/>
<dbReference type="PROSITE" id="PS51462">
    <property type="entry name" value="NUDIX"/>
    <property type="match status" value="1"/>
</dbReference>
<name>A0A518BHX0_9BACT</name>
<dbReference type="AlphaFoldDB" id="A0A518BHX0"/>
<dbReference type="Pfam" id="PF14803">
    <property type="entry name" value="Zn_ribbon_Nudix"/>
    <property type="match status" value="1"/>
</dbReference>
<dbReference type="CDD" id="cd04511">
    <property type="entry name" value="NUDIX_Hydrolase"/>
    <property type="match status" value="1"/>
</dbReference>
<evidence type="ECO:0000313" key="2">
    <source>
        <dbReference type="EMBL" id="QDU66580.1"/>
    </source>
</evidence>
<dbReference type="Gene3D" id="2.20.70.10">
    <property type="match status" value="1"/>
</dbReference>
<dbReference type="RefSeq" id="WP_145064404.1">
    <property type="nucleotide sequence ID" value="NZ_CP036287.1"/>
</dbReference>
<dbReference type="PANTHER" id="PTHR43222:SF2">
    <property type="entry name" value="NUDIX HYDROLASE 23, CHLOROPLASTIC"/>
    <property type="match status" value="1"/>
</dbReference>
<dbReference type="EMBL" id="CP036287">
    <property type="protein sequence ID" value="QDU66580.1"/>
    <property type="molecule type" value="Genomic_DNA"/>
</dbReference>
<gene>
    <name evidence="2" type="primary">nudJ</name>
    <name evidence="2" type="ORF">Pla133_16560</name>
</gene>
<dbReference type="EC" id="3.6.1.-" evidence="2"/>
<dbReference type="GO" id="GO:0016787">
    <property type="term" value="F:hydrolase activity"/>
    <property type="evidence" value="ECO:0007669"/>
    <property type="project" value="UniProtKB-KW"/>
</dbReference>
<keyword evidence="2" id="KW-0378">Hydrolase</keyword>
<keyword evidence="3" id="KW-1185">Reference proteome</keyword>
<feature type="domain" description="Nudix hydrolase" evidence="1">
    <location>
        <begin position="36"/>
        <end position="159"/>
    </location>
</feature>
<organism evidence="2 3">
    <name type="scientific">Engelhardtia mirabilis</name>
    <dbReference type="NCBI Taxonomy" id="2528011"/>
    <lineage>
        <taxon>Bacteria</taxon>
        <taxon>Pseudomonadati</taxon>
        <taxon>Planctomycetota</taxon>
        <taxon>Planctomycetia</taxon>
        <taxon>Planctomycetia incertae sedis</taxon>
        <taxon>Engelhardtia</taxon>
    </lineage>
</organism>
<dbReference type="Gene3D" id="3.90.79.10">
    <property type="entry name" value="Nucleoside Triphosphate Pyrophosphohydrolase"/>
    <property type="match status" value="1"/>
</dbReference>
<dbReference type="PANTHER" id="PTHR43222">
    <property type="entry name" value="NUDIX HYDROLASE 23"/>
    <property type="match status" value="1"/>
</dbReference>
<dbReference type="InterPro" id="IPR000086">
    <property type="entry name" value="NUDIX_hydrolase_dom"/>
</dbReference>
<dbReference type="InterPro" id="IPR029401">
    <property type="entry name" value="Nudix_N"/>
</dbReference>
<dbReference type="KEGG" id="pbap:Pla133_16560"/>
<protein>
    <submittedName>
        <fullName evidence="2">Phosphatase NudJ</fullName>
        <ecNumber evidence="2">3.6.1.-</ecNumber>
    </submittedName>
</protein>
<evidence type="ECO:0000313" key="3">
    <source>
        <dbReference type="Proteomes" id="UP000316921"/>
    </source>
</evidence>
<evidence type="ECO:0000259" key="1">
    <source>
        <dbReference type="PROSITE" id="PS51462"/>
    </source>
</evidence>
<dbReference type="Proteomes" id="UP000316921">
    <property type="component" value="Chromosome"/>
</dbReference>
<dbReference type="Pfam" id="PF00293">
    <property type="entry name" value="NUDIX"/>
    <property type="match status" value="1"/>
</dbReference>